<evidence type="ECO:0000313" key="2">
    <source>
        <dbReference type="EMBL" id="TNN47681.1"/>
    </source>
</evidence>
<proteinExistence type="predicted"/>
<evidence type="ECO:0000256" key="1">
    <source>
        <dbReference type="SAM" id="MobiDB-lite"/>
    </source>
</evidence>
<dbReference type="EMBL" id="SRLO01000729">
    <property type="protein sequence ID" value="TNN47681.1"/>
    <property type="molecule type" value="Genomic_DNA"/>
</dbReference>
<organism evidence="2 3">
    <name type="scientific">Liparis tanakae</name>
    <name type="common">Tanaka's snailfish</name>
    <dbReference type="NCBI Taxonomy" id="230148"/>
    <lineage>
        <taxon>Eukaryota</taxon>
        <taxon>Metazoa</taxon>
        <taxon>Chordata</taxon>
        <taxon>Craniata</taxon>
        <taxon>Vertebrata</taxon>
        <taxon>Euteleostomi</taxon>
        <taxon>Actinopterygii</taxon>
        <taxon>Neopterygii</taxon>
        <taxon>Teleostei</taxon>
        <taxon>Neoteleostei</taxon>
        <taxon>Acanthomorphata</taxon>
        <taxon>Eupercaria</taxon>
        <taxon>Perciformes</taxon>
        <taxon>Cottioidei</taxon>
        <taxon>Cottales</taxon>
        <taxon>Liparidae</taxon>
        <taxon>Liparis</taxon>
    </lineage>
</organism>
<dbReference type="AlphaFoldDB" id="A0A4Z2G316"/>
<reference evidence="2 3" key="1">
    <citation type="submission" date="2019-03" db="EMBL/GenBank/DDBJ databases">
        <title>First draft genome of Liparis tanakae, snailfish: a comprehensive survey of snailfish specific genes.</title>
        <authorList>
            <person name="Kim W."/>
            <person name="Song I."/>
            <person name="Jeong J.-H."/>
            <person name="Kim D."/>
            <person name="Kim S."/>
            <person name="Ryu S."/>
            <person name="Song J.Y."/>
            <person name="Lee S.K."/>
        </authorList>
    </citation>
    <scope>NUCLEOTIDE SEQUENCE [LARGE SCALE GENOMIC DNA]</scope>
    <source>
        <tissue evidence="2">Muscle</tissue>
    </source>
</reference>
<feature type="compositionally biased region" description="Low complexity" evidence="1">
    <location>
        <begin position="1"/>
        <end position="33"/>
    </location>
</feature>
<sequence>MMTPSYLPSSSPSAPSSTQGAQAPPRRPGSARGSSGGKYTGTAAASRSISRRTTSGRRSARSRRSHGSAVMLNSQTFFSAEVLGNSRFHQRPGRGFGDPPPASQQRAVNERHPADPALPVRALENKQTTTKQEVRELAKIRVRLPYGGLATSRGRGEVAARSPGYLPASQRPVAPARERLGAVVGGVDDDAVPVTLRTASSTVDTMAANFLRATLAMSRESSRKSGRSVGSWLSRILRALCVNSVVEYFPSWPQATPSSSWRS</sequence>
<name>A0A4Z2G316_9TELE</name>
<evidence type="ECO:0000313" key="3">
    <source>
        <dbReference type="Proteomes" id="UP000314294"/>
    </source>
</evidence>
<comment type="caution">
    <text evidence="2">The sequence shown here is derived from an EMBL/GenBank/DDBJ whole genome shotgun (WGS) entry which is preliminary data.</text>
</comment>
<gene>
    <name evidence="2" type="ORF">EYF80_042124</name>
</gene>
<feature type="compositionally biased region" description="Low complexity" evidence="1">
    <location>
        <begin position="40"/>
        <end position="53"/>
    </location>
</feature>
<feature type="region of interest" description="Disordered" evidence="1">
    <location>
        <begin position="88"/>
        <end position="112"/>
    </location>
</feature>
<feature type="region of interest" description="Disordered" evidence="1">
    <location>
        <begin position="1"/>
        <end position="72"/>
    </location>
</feature>
<protein>
    <submittedName>
        <fullName evidence="2">Uncharacterized protein</fullName>
    </submittedName>
</protein>
<keyword evidence="3" id="KW-1185">Reference proteome</keyword>
<feature type="compositionally biased region" description="Basic residues" evidence="1">
    <location>
        <begin position="54"/>
        <end position="66"/>
    </location>
</feature>
<accession>A0A4Z2G316</accession>
<dbReference type="Proteomes" id="UP000314294">
    <property type="component" value="Unassembled WGS sequence"/>
</dbReference>